<proteinExistence type="predicted"/>
<dbReference type="Proteomes" id="UP001056035">
    <property type="component" value="Chromosome"/>
</dbReference>
<evidence type="ECO:0000313" key="1">
    <source>
        <dbReference type="EMBL" id="UTI65202.1"/>
    </source>
</evidence>
<evidence type="ECO:0008006" key="3">
    <source>
        <dbReference type="Google" id="ProtNLM"/>
    </source>
</evidence>
<accession>A0ABY5DWZ5</accession>
<gene>
    <name evidence="1" type="ORF">NBH00_03090</name>
</gene>
<dbReference type="EMBL" id="CP098502">
    <property type="protein sequence ID" value="UTI65202.1"/>
    <property type="molecule type" value="Genomic_DNA"/>
</dbReference>
<keyword evidence="2" id="KW-1185">Reference proteome</keyword>
<reference evidence="1 2" key="1">
    <citation type="submission" date="2022-06" db="EMBL/GenBank/DDBJ databases">
        <title>Paraconexibacter antarcticus.</title>
        <authorList>
            <person name="Kim C.S."/>
        </authorList>
    </citation>
    <scope>NUCLEOTIDE SEQUENCE [LARGE SCALE GENOMIC DNA]</scope>
    <source>
        <strain evidence="1 2">02-257</strain>
    </source>
</reference>
<dbReference type="Gene3D" id="1.10.1740.10">
    <property type="match status" value="1"/>
</dbReference>
<dbReference type="InterPro" id="IPR013325">
    <property type="entry name" value="RNA_pol_sigma_r2"/>
</dbReference>
<name>A0ABY5DWZ5_9ACTN</name>
<dbReference type="RefSeq" id="WP_254571889.1">
    <property type="nucleotide sequence ID" value="NZ_CP098502.1"/>
</dbReference>
<sequence length="209" mass="22870">MASPEPLPEHVLDGLTDEELIAYIAAMRSRGNAEAAATGLGVLVFGHWENVRRRVALRVPPVEVEDLTGEIITSAVRSAFDGTSEGEFIVWLGTIVKRRIADFYRLRERRLDTASLDSIAEGGREPATDGEIDLGGYLEVQAVIVDLLGSRSDAHRRVIEIMVFDDLPASPAVAEVDGMTAANAYQVVTRFRAELRRRLAERDADADPA</sequence>
<evidence type="ECO:0000313" key="2">
    <source>
        <dbReference type="Proteomes" id="UP001056035"/>
    </source>
</evidence>
<organism evidence="1 2">
    <name type="scientific">Paraconexibacter antarcticus</name>
    <dbReference type="NCBI Taxonomy" id="2949664"/>
    <lineage>
        <taxon>Bacteria</taxon>
        <taxon>Bacillati</taxon>
        <taxon>Actinomycetota</taxon>
        <taxon>Thermoleophilia</taxon>
        <taxon>Solirubrobacterales</taxon>
        <taxon>Paraconexibacteraceae</taxon>
        <taxon>Paraconexibacter</taxon>
    </lineage>
</organism>
<protein>
    <recommendedName>
        <fullName evidence="3">RNA polymerase sigma-70 factor (ECF subfamily)</fullName>
    </recommendedName>
</protein>
<dbReference type="SUPFAM" id="SSF88946">
    <property type="entry name" value="Sigma2 domain of RNA polymerase sigma factors"/>
    <property type="match status" value="1"/>
</dbReference>